<feature type="compositionally biased region" description="Low complexity" evidence="1">
    <location>
        <begin position="386"/>
        <end position="398"/>
    </location>
</feature>
<sequence>MRGLSKAAVILGAPALAAARPFIATTTEDISHAFIKLDVDKVIEDVFIQETFLRFDILESDAACGYGNITLDGQTLYQDETGFGSGSLITEHGNLIIADWKFTCSELDDDHQEQQLKFDVIYIDENKVRDVGFSVQFRQVAPVAITSIDGAEYVVKELGSDSEKGDIRGPSTSPGLDDELALLDMMRSQMIQLESAIAKKEKHISETFDLRDHLEDDESHPTHCDSISCVINSVLNNVKDDFRGEFHVQSQKPTPSLDEIPGKHVHNLADTKLAIRIFTVLTVLGLIISAIHTRCCTTTREQRRARCEGRRGRGGQTCCEKRAARNAAIRTRFLALSQRLRESAQAWGWQWRRSTTTSEVDEEKEGEAMAAVAPLRQPRHLRTTASHRSLSFSSSGSDNDNDDDDEVDSDNDALSTTMEQELAQFRAVAGVVGDMIAAEEGRRLRAAAVTGAGVDTHYNGYGGAYAHGGAVPPSPTSTLPGYASMDEALPPYDEGSNDPRFVADGFMYTPGSSTYSPSSCNSSEKGGSLDENLS</sequence>
<dbReference type="Proteomes" id="UP000012174">
    <property type="component" value="Unassembled WGS sequence"/>
</dbReference>
<keyword evidence="2" id="KW-0732">Signal</keyword>
<feature type="compositionally biased region" description="Low complexity" evidence="1">
    <location>
        <begin position="512"/>
        <end position="523"/>
    </location>
</feature>
<accession>M7TIQ3</accession>
<dbReference type="AlphaFoldDB" id="M7TIQ3"/>
<evidence type="ECO:0000313" key="4">
    <source>
        <dbReference type="Proteomes" id="UP000012174"/>
    </source>
</evidence>
<feature type="chain" id="PRO_5004085756" evidence="2">
    <location>
        <begin position="20"/>
        <end position="534"/>
    </location>
</feature>
<dbReference type="EMBL" id="KB706005">
    <property type="protein sequence ID" value="EMR69841.1"/>
    <property type="molecule type" value="Genomic_DNA"/>
</dbReference>
<name>M7TIQ3_EUTLA</name>
<dbReference type="OMA" id="RGTMEHW"/>
<reference evidence="4" key="1">
    <citation type="journal article" date="2013" name="Genome Announc.">
        <title>Draft genome sequence of the grapevine dieback fungus Eutypa lata UCR-EL1.</title>
        <authorList>
            <person name="Blanco-Ulate B."/>
            <person name="Rolshausen P.E."/>
            <person name="Cantu D."/>
        </authorList>
    </citation>
    <scope>NUCLEOTIDE SEQUENCE [LARGE SCALE GENOMIC DNA]</scope>
    <source>
        <strain evidence="4">UCR-EL1</strain>
    </source>
</reference>
<feature type="region of interest" description="Disordered" evidence="1">
    <location>
        <begin position="512"/>
        <end position="534"/>
    </location>
</feature>
<feature type="compositionally biased region" description="Acidic residues" evidence="1">
    <location>
        <begin position="399"/>
        <end position="411"/>
    </location>
</feature>
<proteinExistence type="predicted"/>
<gene>
    <name evidence="3" type="ORF">UCREL1_3128</name>
</gene>
<evidence type="ECO:0000256" key="1">
    <source>
        <dbReference type="SAM" id="MobiDB-lite"/>
    </source>
</evidence>
<organism evidence="3 4">
    <name type="scientific">Eutypa lata (strain UCR-EL1)</name>
    <name type="common">Grapevine dieback disease fungus</name>
    <name type="synonym">Eutypa armeniacae</name>
    <dbReference type="NCBI Taxonomy" id="1287681"/>
    <lineage>
        <taxon>Eukaryota</taxon>
        <taxon>Fungi</taxon>
        <taxon>Dikarya</taxon>
        <taxon>Ascomycota</taxon>
        <taxon>Pezizomycotina</taxon>
        <taxon>Sordariomycetes</taxon>
        <taxon>Xylariomycetidae</taxon>
        <taxon>Xylariales</taxon>
        <taxon>Diatrypaceae</taxon>
        <taxon>Eutypa</taxon>
    </lineage>
</organism>
<evidence type="ECO:0000256" key="2">
    <source>
        <dbReference type="SAM" id="SignalP"/>
    </source>
</evidence>
<dbReference type="HOGENOM" id="CLU_032661_0_0_1"/>
<dbReference type="STRING" id="1287681.M7TIQ3"/>
<evidence type="ECO:0000313" key="3">
    <source>
        <dbReference type="EMBL" id="EMR69841.1"/>
    </source>
</evidence>
<dbReference type="OrthoDB" id="4225201at2759"/>
<keyword evidence="4" id="KW-1185">Reference proteome</keyword>
<dbReference type="KEGG" id="ela:UCREL1_3128"/>
<protein>
    <submittedName>
        <fullName evidence="3">Uncharacterized protein</fullName>
    </submittedName>
</protein>
<feature type="region of interest" description="Disordered" evidence="1">
    <location>
        <begin position="374"/>
        <end position="411"/>
    </location>
</feature>
<feature type="signal peptide" evidence="2">
    <location>
        <begin position="1"/>
        <end position="19"/>
    </location>
</feature>